<dbReference type="GO" id="GO:0016020">
    <property type="term" value="C:membrane"/>
    <property type="evidence" value="ECO:0007669"/>
    <property type="project" value="InterPro"/>
</dbReference>
<dbReference type="AlphaFoldDB" id="A0AAE1EU01"/>
<dbReference type="PANTHER" id="PTHR21329:SF3">
    <property type="entry name" value="PHOSPHATIDYLINOSITOL N-ACETYLGLUCOSAMINYLTRANSFERASE SUBUNIT Q"/>
    <property type="match status" value="1"/>
</dbReference>
<dbReference type="EMBL" id="JAWQEG010004466">
    <property type="protein sequence ID" value="KAK3861554.1"/>
    <property type="molecule type" value="Genomic_DNA"/>
</dbReference>
<keyword evidence="1" id="KW-0175">Coiled coil</keyword>
<reference evidence="3" key="1">
    <citation type="submission" date="2023-10" db="EMBL/GenBank/DDBJ databases">
        <title>Genome assemblies of two species of porcelain crab, Petrolisthes cinctipes and Petrolisthes manimaculis (Anomura: Porcellanidae).</title>
        <authorList>
            <person name="Angst P."/>
        </authorList>
    </citation>
    <scope>NUCLEOTIDE SEQUENCE</scope>
    <source>
        <strain evidence="3">PB745_01</strain>
        <tissue evidence="3">Gill</tissue>
    </source>
</reference>
<keyword evidence="2" id="KW-0812">Transmembrane</keyword>
<keyword evidence="2" id="KW-0472">Membrane</keyword>
<evidence type="ECO:0000256" key="2">
    <source>
        <dbReference type="SAM" id="Phobius"/>
    </source>
</evidence>
<gene>
    <name evidence="3" type="ORF">Pcinc_032501</name>
</gene>
<dbReference type="PANTHER" id="PTHR21329">
    <property type="entry name" value="PHOSPHATIDYLINOSITOL N-ACETYLGLUCOSAMINYLTRANSFERASE SUBUNIT Q-RELATED"/>
    <property type="match status" value="1"/>
</dbReference>
<dbReference type="Pfam" id="PF05024">
    <property type="entry name" value="Gpi1"/>
    <property type="match status" value="1"/>
</dbReference>
<accession>A0AAE1EU01</accession>
<feature type="transmembrane region" description="Helical" evidence="2">
    <location>
        <begin position="248"/>
        <end position="270"/>
    </location>
</feature>
<feature type="coiled-coil region" evidence="1">
    <location>
        <begin position="661"/>
        <end position="715"/>
    </location>
</feature>
<dbReference type="GO" id="GO:0005783">
    <property type="term" value="C:endoplasmic reticulum"/>
    <property type="evidence" value="ECO:0007669"/>
    <property type="project" value="TreeGrafter"/>
</dbReference>
<evidence type="ECO:0000313" key="3">
    <source>
        <dbReference type="EMBL" id="KAK3861554.1"/>
    </source>
</evidence>
<protein>
    <submittedName>
        <fullName evidence="3">Uncharacterized protein</fullName>
    </submittedName>
</protein>
<evidence type="ECO:0000313" key="4">
    <source>
        <dbReference type="Proteomes" id="UP001286313"/>
    </source>
</evidence>
<feature type="transmembrane region" description="Helical" evidence="2">
    <location>
        <begin position="338"/>
        <end position="358"/>
    </location>
</feature>
<feature type="transmembrane region" description="Helical" evidence="2">
    <location>
        <begin position="421"/>
        <end position="445"/>
    </location>
</feature>
<dbReference type="Proteomes" id="UP001286313">
    <property type="component" value="Unassembled WGS sequence"/>
</dbReference>
<keyword evidence="2" id="KW-1133">Transmembrane helix</keyword>
<evidence type="ECO:0000256" key="1">
    <source>
        <dbReference type="SAM" id="Coils"/>
    </source>
</evidence>
<dbReference type="GO" id="GO:0006506">
    <property type="term" value="P:GPI anchor biosynthetic process"/>
    <property type="evidence" value="ECO:0007669"/>
    <property type="project" value="InterPro"/>
</dbReference>
<sequence>MPPSLKLDLLDLELFGFYEKMLGCAAVTILVPEQLCSEADHLLSGSFTSSQATYDGRISHAVVITGVGRDPEPHLGCINNNRHQTRRKPASSVWVELKSHPHIALLSVTIQDRNIPLSDVNLVIYSATEICQSELIDRKFPCCYAGESDHHANDIVPYLIHCVQRDCSQQIHNEKKNMCDRFILYVIRMILVISWLPKVSLQYINSLLMSRLEYSSTALRQILLRISQVEKIQEEMKENRKILISGRLLAMIIIDVLAGVSIACAISSYASIDDIYSSFRSCTKVVAEGVHVLLEWLSGAPAGLKLNQPLTQALASFFSYHVHLWRLYLELAEPVLRWLAWVVVWVGACGASAQVAVLADLLDLATLHLYCFYVYAARIHMLQICVLESQWRAFRGRKWNPLKQRVDGQEGGGSVDSLSRVLTTVLLTLSLFLLPTTTVYYLVFIMNIRGACDGMLRIVLNVSRGLLNLAVWLLNINPVFILLLSAIGSTRIKGDIYFASVGEGACGSPKHTPLTPLLLRLHTWSTPLNEILSSTHIQDFFPQQDSASRRRSYSGDRPVHSCFPITLTYSGASCLFVTTGTASDHPFLQLQPPIFHYLPATYFPDGVSGRKDKVDRLLLQQEINKIYITNLQETVQQLQVKHFSSDDGASTPSLSLSVKELDVERQALADLREEVAEVRDTMKEALQEEEHQDEMTQIRQELAYLRSELQRVKETKATETMQMSAHTQAQEQREAVTAAWVVDNVKRIQNNVVDLQQALNVTQAMHDKQEVESRLTVVTKDLSALRGSLAAVTSKAEAAAAVSSALQEELTRTSKDMHRTAGQAGALSLEVSDMREDFNNLLAVLPEGIMTGTAALSPTKQAQVSE</sequence>
<feature type="transmembrane region" description="Helical" evidence="2">
    <location>
        <begin position="466"/>
        <end position="487"/>
    </location>
</feature>
<dbReference type="InterPro" id="IPR007720">
    <property type="entry name" value="PigQ/GPI1"/>
</dbReference>
<name>A0AAE1EU01_PETCI</name>
<keyword evidence="4" id="KW-1185">Reference proteome</keyword>
<organism evidence="3 4">
    <name type="scientific">Petrolisthes cinctipes</name>
    <name type="common">Flat porcelain crab</name>
    <dbReference type="NCBI Taxonomy" id="88211"/>
    <lineage>
        <taxon>Eukaryota</taxon>
        <taxon>Metazoa</taxon>
        <taxon>Ecdysozoa</taxon>
        <taxon>Arthropoda</taxon>
        <taxon>Crustacea</taxon>
        <taxon>Multicrustacea</taxon>
        <taxon>Malacostraca</taxon>
        <taxon>Eumalacostraca</taxon>
        <taxon>Eucarida</taxon>
        <taxon>Decapoda</taxon>
        <taxon>Pleocyemata</taxon>
        <taxon>Anomura</taxon>
        <taxon>Galatheoidea</taxon>
        <taxon>Porcellanidae</taxon>
        <taxon>Petrolisthes</taxon>
    </lineage>
</organism>
<proteinExistence type="predicted"/>
<comment type="caution">
    <text evidence="3">The sequence shown here is derived from an EMBL/GenBank/DDBJ whole genome shotgun (WGS) entry which is preliminary data.</text>
</comment>